<evidence type="ECO:0000256" key="1">
    <source>
        <dbReference type="ARBA" id="ARBA00001933"/>
    </source>
</evidence>
<organism evidence="6 7">
    <name type="scientific">Oceanibacterium hippocampi</name>
    <dbReference type="NCBI Taxonomy" id="745714"/>
    <lineage>
        <taxon>Bacteria</taxon>
        <taxon>Pseudomonadati</taxon>
        <taxon>Pseudomonadota</taxon>
        <taxon>Alphaproteobacteria</taxon>
        <taxon>Sneathiellales</taxon>
        <taxon>Sneathiellaceae</taxon>
        <taxon>Oceanibacterium</taxon>
    </lineage>
</organism>
<dbReference type="PANTHER" id="PTHR13693:SF3">
    <property type="entry name" value="LD36009P"/>
    <property type="match status" value="1"/>
</dbReference>
<sequence length="400" mass="43358">MDIFEKYRGLIARHDRMLEAAGDPFNVCMERLISPTEAIIDGKRTILFGTNNYLGLTFDPHCIEQSAAAVREQGTGTTGSRIANGTYKSHRDLETEIAGYLGKRTALVFSTGYQANLGTLVGLAGPDDIILIDADSHASIYDGCKLTGATVIRFRHNNPADLDKRLARIENKEQVKLVVVEGIYSMFGDMAPIAEFVDVKKRHGAFLMVDEAHSFGVSGDHGRGVAEAEGVEADVDFVVGTFSKSLGAIGGYAASDHPDFDTLRFVSRPYMFTASPSPATAASVRAALECMRDRPELRTRLWENARRIHQGLEALGFETCSPASPIIALRMSDEVAALTAWRRLLDHGIYVNLAVPPGTPNGVCLLRCSVSAAHSNAQIDEILRRFGEVASEILTVADAG</sequence>
<dbReference type="PROSITE" id="PS00599">
    <property type="entry name" value="AA_TRANSFER_CLASS_2"/>
    <property type="match status" value="1"/>
</dbReference>
<dbReference type="EC" id="2.3.1.47" evidence="6"/>
<proteinExistence type="inferred from homology"/>
<evidence type="ECO:0000256" key="2">
    <source>
        <dbReference type="ARBA" id="ARBA00022679"/>
    </source>
</evidence>
<dbReference type="GO" id="GO:0030170">
    <property type="term" value="F:pyridoxal phosphate binding"/>
    <property type="evidence" value="ECO:0007669"/>
    <property type="project" value="InterPro"/>
</dbReference>
<evidence type="ECO:0000259" key="5">
    <source>
        <dbReference type="Pfam" id="PF00155"/>
    </source>
</evidence>
<dbReference type="InterPro" id="IPR015424">
    <property type="entry name" value="PyrdxlP-dep_Trfase"/>
</dbReference>
<dbReference type="InterPro" id="IPR015421">
    <property type="entry name" value="PyrdxlP-dep_Trfase_major"/>
</dbReference>
<dbReference type="InterPro" id="IPR015422">
    <property type="entry name" value="PyrdxlP-dep_Trfase_small"/>
</dbReference>
<keyword evidence="7" id="KW-1185">Reference proteome</keyword>
<dbReference type="InterPro" id="IPR004839">
    <property type="entry name" value="Aminotransferase_I/II_large"/>
</dbReference>
<evidence type="ECO:0000313" key="6">
    <source>
        <dbReference type="EMBL" id="SLN76190.1"/>
    </source>
</evidence>
<feature type="domain" description="Aminotransferase class I/classII large" evidence="5">
    <location>
        <begin position="45"/>
        <end position="386"/>
    </location>
</feature>
<protein>
    <submittedName>
        <fullName evidence="6">8-amino-7-oxononanoate synthase</fullName>
        <ecNumber evidence="6">2.3.1.47</ecNumber>
    </submittedName>
</protein>
<evidence type="ECO:0000256" key="4">
    <source>
        <dbReference type="RuleBase" id="RU003693"/>
    </source>
</evidence>
<keyword evidence="6" id="KW-0012">Acyltransferase</keyword>
<name>A0A1Y5TY14_9PROT</name>
<dbReference type="SUPFAM" id="SSF53383">
    <property type="entry name" value="PLP-dependent transferases"/>
    <property type="match status" value="1"/>
</dbReference>
<dbReference type="InParanoid" id="A0A1Y5TY14"/>
<dbReference type="RefSeq" id="WP_139839817.1">
    <property type="nucleotide sequence ID" value="NZ_FWFR01000004.1"/>
</dbReference>
<gene>
    <name evidence="6" type="primary">bioF</name>
    <name evidence="6" type="ORF">OCH7691_04060</name>
</gene>
<dbReference type="PANTHER" id="PTHR13693">
    <property type="entry name" value="CLASS II AMINOTRANSFERASE/8-AMINO-7-OXONONANOATE SYNTHASE"/>
    <property type="match status" value="1"/>
</dbReference>
<dbReference type="OrthoDB" id="9807157at2"/>
<dbReference type="InterPro" id="IPR050087">
    <property type="entry name" value="AON_synthase_class-II"/>
</dbReference>
<dbReference type="Proteomes" id="UP000193200">
    <property type="component" value="Unassembled WGS sequence"/>
</dbReference>
<dbReference type="Pfam" id="PF00155">
    <property type="entry name" value="Aminotran_1_2"/>
    <property type="match status" value="1"/>
</dbReference>
<evidence type="ECO:0000256" key="3">
    <source>
        <dbReference type="ARBA" id="ARBA00022898"/>
    </source>
</evidence>
<dbReference type="Gene3D" id="3.90.1150.10">
    <property type="entry name" value="Aspartate Aminotransferase, domain 1"/>
    <property type="match status" value="1"/>
</dbReference>
<dbReference type="NCBIfam" id="NF047599">
    <property type="entry name" value="SerpalmtaseBetaP"/>
    <property type="match status" value="1"/>
</dbReference>
<dbReference type="CDD" id="cd06454">
    <property type="entry name" value="KBL_like"/>
    <property type="match status" value="1"/>
</dbReference>
<dbReference type="AlphaFoldDB" id="A0A1Y5TY14"/>
<evidence type="ECO:0000313" key="7">
    <source>
        <dbReference type="Proteomes" id="UP000193200"/>
    </source>
</evidence>
<dbReference type="FunCoup" id="A0A1Y5TY14">
    <property type="interactions" value="447"/>
</dbReference>
<reference evidence="6 7" key="1">
    <citation type="submission" date="2017-03" db="EMBL/GenBank/DDBJ databases">
        <authorList>
            <person name="Afonso C.L."/>
            <person name="Miller P.J."/>
            <person name="Scott M.A."/>
            <person name="Spackman E."/>
            <person name="Goraichik I."/>
            <person name="Dimitrov K.M."/>
            <person name="Suarez D.L."/>
            <person name="Swayne D.E."/>
        </authorList>
    </citation>
    <scope>NUCLEOTIDE SEQUENCE [LARGE SCALE GENOMIC DNA]</scope>
    <source>
        <strain evidence="6 7">CECT 7691</strain>
    </source>
</reference>
<dbReference type="GO" id="GO:0008710">
    <property type="term" value="F:8-amino-7-oxononanoate synthase activity"/>
    <property type="evidence" value="ECO:0007669"/>
    <property type="project" value="UniProtKB-EC"/>
</dbReference>
<comment type="similarity">
    <text evidence="4">Belongs to the class-II pyridoxal-phosphate-dependent aminotransferase family.</text>
</comment>
<comment type="cofactor">
    <cofactor evidence="1 4">
        <name>pyridoxal 5'-phosphate</name>
        <dbReference type="ChEBI" id="CHEBI:597326"/>
    </cofactor>
</comment>
<keyword evidence="2 6" id="KW-0808">Transferase</keyword>
<dbReference type="InterPro" id="IPR001917">
    <property type="entry name" value="Aminotrans_II_pyridoxalP_BS"/>
</dbReference>
<accession>A0A1Y5TY14</accession>
<keyword evidence="3 4" id="KW-0663">Pyridoxal phosphate</keyword>
<dbReference type="EMBL" id="FWFR01000004">
    <property type="protein sequence ID" value="SLN76190.1"/>
    <property type="molecule type" value="Genomic_DNA"/>
</dbReference>
<dbReference type="Gene3D" id="3.40.640.10">
    <property type="entry name" value="Type I PLP-dependent aspartate aminotransferase-like (Major domain)"/>
    <property type="match status" value="1"/>
</dbReference>